<sequence>MNFLKTLLYCIPLFFACSQKKIEYRCNETPKSLVAQYTNIDLNTDLSGYNKSDKKMIKALIKVSDIMDDLYWRQSWGSKQVLFDHVKDEDLNKMIAINYGPWNKLNEDKSFIVGIGEKSLGAEFYPKDMTKSEFDELNISNKSSHYTIIRRDSNQILNVVPYHIAYNIELTKASKLINEAAQYAKDPTFKKYLLERAKALTNDKYYNSDLTWMDLKNNDIDFIVGAIERYEDRLYGMKYSYQAMLMKRDKKWSNKLDKIIHMLPELQASLPVAPEYKSEIPSSNSQLDVFDLLYAKGDANGPDKTIAINLPNDINIQKKKGCRNIQLKNIIKAKFNKVMLPITRVLIDNNQQKYVTFDAFFENTMFLEIGHSMGMKRTVHNKNKVIDCLKEQYSVIEMGKADIVGLYLIDQVNKQNIEIIQNDIKENYVTIMTSIFRALRFGTSNTGGRANIIKYNYFCQKGAFEKNMITGRYHVNFKKMQKAIVDLSKLYLTIQGDGDYDRAKDFIDNYAIIPADLQADLKKLEKVNIPKDIQYKQGLDELSL</sequence>
<name>A0AC61NDF9_9BACT</name>
<evidence type="ECO:0000313" key="1">
    <source>
        <dbReference type="EMBL" id="QZE13568.1"/>
    </source>
</evidence>
<gene>
    <name evidence="1" type="ORF">K4L44_13425</name>
</gene>
<keyword evidence="1" id="KW-0378">Hydrolase</keyword>
<protein>
    <submittedName>
        <fullName evidence="1">Zn-dependent hydrolase</fullName>
    </submittedName>
</protein>
<dbReference type="Proteomes" id="UP000826212">
    <property type="component" value="Chromosome"/>
</dbReference>
<proteinExistence type="predicted"/>
<accession>A0AC61NDF9</accession>
<organism evidence="1 2">
    <name type="scientific">Halosquirtibacter laminarini</name>
    <dbReference type="NCBI Taxonomy" id="3374600"/>
    <lineage>
        <taxon>Bacteria</taxon>
        <taxon>Pseudomonadati</taxon>
        <taxon>Bacteroidota</taxon>
        <taxon>Bacteroidia</taxon>
        <taxon>Marinilabiliales</taxon>
        <taxon>Prolixibacteraceae</taxon>
        <taxon>Halosquirtibacter</taxon>
    </lineage>
</organism>
<reference evidence="1" key="1">
    <citation type="submission" date="2021-08" db="EMBL/GenBank/DDBJ databases">
        <title>Novel anaerobic bacterium isolated from sea squirt in East Sea, Republic of Korea.</title>
        <authorList>
            <person name="Nguyen T.H."/>
            <person name="Li Z."/>
            <person name="Lee Y.-J."/>
            <person name="Ko J."/>
            <person name="Kim S.-G."/>
        </authorList>
    </citation>
    <scope>NUCLEOTIDE SEQUENCE</scope>
    <source>
        <strain evidence="1">KCTC 25031</strain>
    </source>
</reference>
<evidence type="ECO:0000313" key="2">
    <source>
        <dbReference type="Proteomes" id="UP000826212"/>
    </source>
</evidence>
<dbReference type="EMBL" id="CP081303">
    <property type="protein sequence ID" value="QZE13568.1"/>
    <property type="molecule type" value="Genomic_DNA"/>
</dbReference>
<keyword evidence="2" id="KW-1185">Reference proteome</keyword>